<name>A0A1H4SZA1_STRMJ</name>
<proteinExistence type="inferred from homology"/>
<evidence type="ECO:0000256" key="2">
    <source>
        <dbReference type="ARBA" id="ARBA00022722"/>
    </source>
</evidence>
<reference evidence="9" key="1">
    <citation type="submission" date="2016-10" db="EMBL/GenBank/DDBJ databases">
        <authorList>
            <person name="Varghese N."/>
            <person name="Submissions S."/>
        </authorList>
    </citation>
    <scope>NUCLEOTIDE SEQUENCE [LARGE SCALE GENOMIC DNA]</scope>
    <source>
        <strain evidence="9">DSM 40318</strain>
    </source>
</reference>
<evidence type="ECO:0000256" key="4">
    <source>
        <dbReference type="ARBA" id="ARBA00022801"/>
    </source>
</evidence>
<dbReference type="EC" id="3.1.-.-" evidence="6"/>
<dbReference type="EMBL" id="FNST01000002">
    <property type="protein sequence ID" value="SEC49512.1"/>
    <property type="molecule type" value="Genomic_DNA"/>
</dbReference>
<keyword evidence="2 6" id="KW-0540">Nuclease</keyword>
<dbReference type="HAMAP" id="MF_00265">
    <property type="entry name" value="VapC_Nob1"/>
    <property type="match status" value="1"/>
</dbReference>
<keyword evidence="6" id="KW-0800">Toxin</keyword>
<dbReference type="CDD" id="cd09873">
    <property type="entry name" value="PIN_Pae0151-like"/>
    <property type="match status" value="1"/>
</dbReference>
<dbReference type="Gene3D" id="3.40.50.1010">
    <property type="entry name" value="5'-nuclease"/>
    <property type="match status" value="1"/>
</dbReference>
<keyword evidence="5 6" id="KW-0460">Magnesium</keyword>
<organism evidence="8 9">
    <name type="scientific">Streptomyces melanosporofaciens</name>
    <dbReference type="NCBI Taxonomy" id="67327"/>
    <lineage>
        <taxon>Bacteria</taxon>
        <taxon>Bacillati</taxon>
        <taxon>Actinomycetota</taxon>
        <taxon>Actinomycetes</taxon>
        <taxon>Kitasatosporales</taxon>
        <taxon>Streptomycetaceae</taxon>
        <taxon>Streptomyces</taxon>
        <taxon>Streptomyces violaceusniger group</taxon>
    </lineage>
</organism>
<feature type="binding site" evidence="6">
    <location>
        <position position="96"/>
    </location>
    <ligand>
        <name>Mg(2+)</name>
        <dbReference type="ChEBI" id="CHEBI:18420"/>
    </ligand>
</feature>
<keyword evidence="3 6" id="KW-0479">Metal-binding</keyword>
<comment type="cofactor">
    <cofactor evidence="6">
        <name>Mg(2+)</name>
        <dbReference type="ChEBI" id="CHEBI:18420"/>
    </cofactor>
</comment>
<feature type="binding site" evidence="6">
    <location>
        <position position="5"/>
    </location>
    <ligand>
        <name>Mg(2+)</name>
        <dbReference type="ChEBI" id="CHEBI:18420"/>
    </ligand>
</feature>
<dbReference type="InterPro" id="IPR051619">
    <property type="entry name" value="TypeII_TA_RNase_PINc/VapC"/>
</dbReference>
<accession>A0A1H4SZA1</accession>
<feature type="domain" description="PIN" evidence="7">
    <location>
        <begin position="2"/>
        <end position="119"/>
    </location>
</feature>
<dbReference type="Proteomes" id="UP000198609">
    <property type="component" value="Unassembled WGS sequence"/>
</dbReference>
<dbReference type="Pfam" id="PF01850">
    <property type="entry name" value="PIN"/>
    <property type="match status" value="1"/>
</dbReference>
<evidence type="ECO:0000256" key="1">
    <source>
        <dbReference type="ARBA" id="ARBA00022649"/>
    </source>
</evidence>
<dbReference type="RefSeq" id="WP_093464203.1">
    <property type="nucleotide sequence ID" value="NZ_FNST01000002.1"/>
</dbReference>
<keyword evidence="1 6" id="KW-1277">Toxin-antitoxin system</keyword>
<dbReference type="SUPFAM" id="SSF88723">
    <property type="entry name" value="PIN domain-like"/>
    <property type="match status" value="1"/>
</dbReference>
<evidence type="ECO:0000256" key="5">
    <source>
        <dbReference type="ARBA" id="ARBA00022842"/>
    </source>
</evidence>
<gene>
    <name evidence="6" type="primary">vapC</name>
    <name evidence="8" type="ORF">SAMN04490356_4369</name>
</gene>
<dbReference type="PANTHER" id="PTHR35901:SF1">
    <property type="entry name" value="EXONUCLEASE VAPC9"/>
    <property type="match status" value="1"/>
</dbReference>
<comment type="function">
    <text evidence="6">Toxic component of a toxin-antitoxin (TA) system. An RNase.</text>
</comment>
<evidence type="ECO:0000259" key="7">
    <source>
        <dbReference type="Pfam" id="PF01850"/>
    </source>
</evidence>
<dbReference type="PANTHER" id="PTHR35901">
    <property type="entry name" value="RIBONUCLEASE VAPC3"/>
    <property type="match status" value="1"/>
</dbReference>
<comment type="similarity">
    <text evidence="6">Belongs to the PINc/VapC protein family.</text>
</comment>
<keyword evidence="4 6" id="KW-0378">Hydrolase</keyword>
<dbReference type="AlphaFoldDB" id="A0A1H4SZA1"/>
<dbReference type="GO" id="GO:0090729">
    <property type="term" value="F:toxin activity"/>
    <property type="evidence" value="ECO:0007669"/>
    <property type="project" value="UniProtKB-KW"/>
</dbReference>
<evidence type="ECO:0000313" key="8">
    <source>
        <dbReference type="EMBL" id="SEC49512.1"/>
    </source>
</evidence>
<sequence length="131" mass="13879">MIIVDASVLTEALTGDAAAGKAARARLAQDPHWAAPGHLIVETFHAVRGRLLGKKITQARADDAVAALTGASIEAIGIQPLLIRMWELRSQVSGYDAAYVAAAEVYRAPLITGDARLSRCTMARCEIEVIG</sequence>
<evidence type="ECO:0000313" key="9">
    <source>
        <dbReference type="Proteomes" id="UP000198609"/>
    </source>
</evidence>
<dbReference type="GO" id="GO:0004540">
    <property type="term" value="F:RNA nuclease activity"/>
    <property type="evidence" value="ECO:0007669"/>
    <property type="project" value="InterPro"/>
</dbReference>
<dbReference type="InterPro" id="IPR002716">
    <property type="entry name" value="PIN_dom"/>
</dbReference>
<dbReference type="GO" id="GO:0000287">
    <property type="term" value="F:magnesium ion binding"/>
    <property type="evidence" value="ECO:0007669"/>
    <property type="project" value="UniProtKB-UniRule"/>
</dbReference>
<dbReference type="GO" id="GO:0016787">
    <property type="term" value="F:hydrolase activity"/>
    <property type="evidence" value="ECO:0007669"/>
    <property type="project" value="UniProtKB-KW"/>
</dbReference>
<keyword evidence="9" id="KW-1185">Reference proteome</keyword>
<protein>
    <recommendedName>
        <fullName evidence="6">Ribonuclease VapC</fullName>
        <shortName evidence="6">RNase VapC</shortName>
        <ecNumber evidence="6">3.1.-.-</ecNumber>
    </recommendedName>
    <alternativeName>
        <fullName evidence="6">Toxin VapC</fullName>
    </alternativeName>
</protein>
<evidence type="ECO:0000256" key="3">
    <source>
        <dbReference type="ARBA" id="ARBA00022723"/>
    </source>
</evidence>
<evidence type="ECO:0000256" key="6">
    <source>
        <dbReference type="HAMAP-Rule" id="MF_00265"/>
    </source>
</evidence>
<dbReference type="InterPro" id="IPR044153">
    <property type="entry name" value="PIN_Pae0151-like"/>
</dbReference>
<dbReference type="InterPro" id="IPR029060">
    <property type="entry name" value="PIN-like_dom_sf"/>
</dbReference>
<dbReference type="InterPro" id="IPR022907">
    <property type="entry name" value="VapC_family"/>
</dbReference>